<accession>A0A7Z1MFK3</accession>
<dbReference type="NCBIfam" id="TIGR02743">
    <property type="entry name" value="TraW"/>
    <property type="match status" value="1"/>
</dbReference>
<dbReference type="RefSeq" id="WP_102332406.1">
    <property type="nucleotide sequence ID" value="NZ_CP170595.1"/>
</dbReference>
<protein>
    <submittedName>
        <fullName evidence="1">Type-F conjugative transfer system protein TraW</fullName>
    </submittedName>
</protein>
<organism evidence="1">
    <name type="scientific">Vibrio cyclitrophicus</name>
    <dbReference type="NCBI Taxonomy" id="47951"/>
    <lineage>
        <taxon>Bacteria</taxon>
        <taxon>Pseudomonadati</taxon>
        <taxon>Pseudomonadota</taxon>
        <taxon>Gammaproteobacteria</taxon>
        <taxon>Vibrionales</taxon>
        <taxon>Vibrionaceae</taxon>
        <taxon>Vibrio</taxon>
    </lineage>
</organism>
<reference evidence="1" key="1">
    <citation type="submission" date="2016-07" db="EMBL/GenBank/DDBJ databases">
        <authorList>
            <person name="Kauffman K."/>
            <person name="Arevalo P."/>
            <person name="Polz M.F."/>
        </authorList>
    </citation>
    <scope>NUCLEOTIDE SEQUENCE</scope>
    <source>
        <strain evidence="1">10N.222.46.E12</strain>
    </source>
</reference>
<proteinExistence type="predicted"/>
<name>A0A7Z1MFK3_9VIBR</name>
<reference evidence="1" key="2">
    <citation type="journal article" date="2018" name="Nature">
        <title>A major lineage of non-tailed dsDNA viruses as unrecognized killers of marine bacteria.</title>
        <authorList>
            <person name="Kauffman K.M."/>
            <person name="Hussain F.A."/>
            <person name="Yang J."/>
            <person name="Arevalo P."/>
            <person name="Brown J.M."/>
            <person name="Chang W.K."/>
            <person name="VanInsberghe D."/>
            <person name="Elsherbini J."/>
            <person name="Sharma R.S."/>
            <person name="Cutler M.B."/>
            <person name="Kelly L."/>
            <person name="Polz M.F."/>
        </authorList>
    </citation>
    <scope>NUCLEOTIDE SEQUENCE</scope>
    <source>
        <strain evidence="1">10N.222.46.E12</strain>
    </source>
</reference>
<dbReference type="InterPro" id="IPR014114">
    <property type="entry name" value="TraW"/>
</dbReference>
<dbReference type="AlphaFoldDB" id="A0A7Z1MFK3"/>
<comment type="caution">
    <text evidence="1">The sequence shown here is derived from an EMBL/GenBank/DDBJ whole genome shotgun (WGS) entry which is preliminary data.</text>
</comment>
<dbReference type="EMBL" id="MDBS01000061">
    <property type="protein sequence ID" value="PMP24876.1"/>
    <property type="molecule type" value="Genomic_DNA"/>
</dbReference>
<gene>
    <name evidence="1" type="ORF">BCS90_24960</name>
</gene>
<evidence type="ECO:0000313" key="1">
    <source>
        <dbReference type="EMBL" id="PMP24876.1"/>
    </source>
</evidence>
<sequence length="220" mass="25345">MTRTLYLISALLLTPIAHSQDLGRHGELFPIGEVDMLEWIDTRLKHLEATGETARMQQGFVEQVERNVRRPPPVEGLTTTTNPRIFYIDPSLKLATDVKDSFGNTLYAKGLVINPFDTRTWPVDIPKTQFEYQHAIVFFDGDDPRQRAWAKQYQTPKPIKWTLTNGSPEDIANQFDARIYFDQQGNYSRQFQLTHTPAIVEQDGMRWKVTEIDVTSFTTP</sequence>